<dbReference type="EMBL" id="PJNB01000001">
    <property type="protein sequence ID" value="PKW15469.1"/>
    <property type="molecule type" value="Genomic_DNA"/>
</dbReference>
<dbReference type="PROSITE" id="PS51077">
    <property type="entry name" value="HTH_ICLR"/>
    <property type="match status" value="1"/>
</dbReference>
<dbReference type="PROSITE" id="PS51078">
    <property type="entry name" value="ICLR_ED"/>
    <property type="match status" value="1"/>
</dbReference>
<dbReference type="InterPro" id="IPR036388">
    <property type="entry name" value="WH-like_DNA-bd_sf"/>
</dbReference>
<proteinExistence type="predicted"/>
<accession>A0A2N3XXV8</accession>
<dbReference type="InterPro" id="IPR029016">
    <property type="entry name" value="GAF-like_dom_sf"/>
</dbReference>
<evidence type="ECO:0000259" key="4">
    <source>
        <dbReference type="PROSITE" id="PS51077"/>
    </source>
</evidence>
<dbReference type="GO" id="GO:0003677">
    <property type="term" value="F:DNA binding"/>
    <property type="evidence" value="ECO:0007669"/>
    <property type="project" value="UniProtKB-KW"/>
</dbReference>
<evidence type="ECO:0000313" key="6">
    <source>
        <dbReference type="EMBL" id="PKW15469.1"/>
    </source>
</evidence>
<keyword evidence="7" id="KW-1185">Reference proteome</keyword>
<dbReference type="SUPFAM" id="SSF55781">
    <property type="entry name" value="GAF domain-like"/>
    <property type="match status" value="1"/>
</dbReference>
<dbReference type="Gene3D" id="1.10.10.10">
    <property type="entry name" value="Winged helix-like DNA-binding domain superfamily/Winged helix DNA-binding domain"/>
    <property type="match status" value="1"/>
</dbReference>
<name>A0A2N3XXV8_SACSN</name>
<dbReference type="PANTHER" id="PTHR30136">
    <property type="entry name" value="HELIX-TURN-HELIX TRANSCRIPTIONAL REGULATOR, ICLR FAMILY"/>
    <property type="match status" value="1"/>
</dbReference>
<dbReference type="Pfam" id="PF01614">
    <property type="entry name" value="IclR_C"/>
    <property type="match status" value="1"/>
</dbReference>
<dbReference type="InterPro" id="IPR050707">
    <property type="entry name" value="HTH_MetabolicPath_Reg"/>
</dbReference>
<dbReference type="GO" id="GO:0045892">
    <property type="term" value="P:negative regulation of DNA-templated transcription"/>
    <property type="evidence" value="ECO:0007669"/>
    <property type="project" value="TreeGrafter"/>
</dbReference>
<dbReference type="InterPro" id="IPR036390">
    <property type="entry name" value="WH_DNA-bd_sf"/>
</dbReference>
<keyword evidence="3" id="KW-0804">Transcription</keyword>
<dbReference type="Gene3D" id="3.30.450.40">
    <property type="match status" value="1"/>
</dbReference>
<dbReference type="InterPro" id="IPR005471">
    <property type="entry name" value="Tscrpt_reg_IclR_N"/>
</dbReference>
<dbReference type="SUPFAM" id="SSF46785">
    <property type="entry name" value="Winged helix' DNA-binding domain"/>
    <property type="match status" value="1"/>
</dbReference>
<evidence type="ECO:0000259" key="5">
    <source>
        <dbReference type="PROSITE" id="PS51078"/>
    </source>
</evidence>
<dbReference type="STRING" id="994479.GCA_000194155_02261"/>
<keyword evidence="1" id="KW-0805">Transcription regulation</keyword>
<dbReference type="InterPro" id="IPR014757">
    <property type="entry name" value="Tscrpt_reg_IclR_C"/>
</dbReference>
<protein>
    <submittedName>
        <fullName evidence="6">IclR family transcriptional regulator</fullName>
    </submittedName>
</protein>
<reference evidence="6" key="1">
    <citation type="submission" date="2017-12" db="EMBL/GenBank/DDBJ databases">
        <title>Sequencing the genomes of 1000 Actinobacteria strains.</title>
        <authorList>
            <person name="Klenk H.-P."/>
        </authorList>
    </citation>
    <scope>NUCLEOTIDE SEQUENCE [LARGE SCALE GENOMIC DNA]</scope>
    <source>
        <strain evidence="6">DSM 44228</strain>
    </source>
</reference>
<dbReference type="Proteomes" id="UP000233786">
    <property type="component" value="Unassembled WGS sequence"/>
</dbReference>
<keyword evidence="2" id="KW-0238">DNA-binding</keyword>
<evidence type="ECO:0000256" key="3">
    <source>
        <dbReference type="ARBA" id="ARBA00023163"/>
    </source>
</evidence>
<evidence type="ECO:0000313" key="7">
    <source>
        <dbReference type="Proteomes" id="UP000233786"/>
    </source>
</evidence>
<dbReference type="GO" id="GO:0003700">
    <property type="term" value="F:DNA-binding transcription factor activity"/>
    <property type="evidence" value="ECO:0007669"/>
    <property type="project" value="TreeGrafter"/>
</dbReference>
<organism evidence="6 7">
    <name type="scientific">Saccharopolyspora spinosa</name>
    <dbReference type="NCBI Taxonomy" id="60894"/>
    <lineage>
        <taxon>Bacteria</taxon>
        <taxon>Bacillati</taxon>
        <taxon>Actinomycetota</taxon>
        <taxon>Actinomycetes</taxon>
        <taxon>Pseudonocardiales</taxon>
        <taxon>Pseudonocardiaceae</taxon>
        <taxon>Saccharopolyspora</taxon>
    </lineage>
</organism>
<dbReference type="RefSeq" id="WP_010694573.1">
    <property type="nucleotide sequence ID" value="NZ_CP061007.1"/>
</dbReference>
<dbReference type="PANTHER" id="PTHR30136:SF35">
    <property type="entry name" value="HTH-TYPE TRANSCRIPTIONAL REGULATOR RV1719"/>
    <property type="match status" value="1"/>
</dbReference>
<evidence type="ECO:0000256" key="1">
    <source>
        <dbReference type="ARBA" id="ARBA00023015"/>
    </source>
</evidence>
<evidence type="ECO:0000256" key="2">
    <source>
        <dbReference type="ARBA" id="ARBA00023125"/>
    </source>
</evidence>
<sequence length="258" mass="28260">MAAEAESDVARGAQGPPLKHRMIARVAEILELAAREREGVSLTEFAQRLSAPVSSVQSLVNGLVETGYLTKSGRKYVLGPAPYVLHLIAQREPIRVVRHSDLEALHEATGLTAYLGINLAGRAIYLDHVTGDPAFAYLAETHAPRPLLRTAVGRILLANLDKRLLFEILRNVDEQDQPLVEPFLQEIPAILEADYAATQGLVASDHWAVAAPVRENGKTVAAVALTGTPEEMKDDLDRLGVLLRERAQLWENRVPDSY</sequence>
<dbReference type="Pfam" id="PF09339">
    <property type="entry name" value="HTH_IclR"/>
    <property type="match status" value="1"/>
</dbReference>
<feature type="domain" description="HTH iclR-type" evidence="4">
    <location>
        <begin position="20"/>
        <end position="80"/>
    </location>
</feature>
<feature type="domain" description="IclR-ED" evidence="5">
    <location>
        <begin position="80"/>
        <end position="256"/>
    </location>
</feature>
<gene>
    <name evidence="6" type="ORF">A8926_3182</name>
</gene>
<comment type="caution">
    <text evidence="6">The sequence shown here is derived from an EMBL/GenBank/DDBJ whole genome shotgun (WGS) entry which is preliminary data.</text>
</comment>
<dbReference type="AlphaFoldDB" id="A0A2N3XXV8"/>
<dbReference type="SMART" id="SM00346">
    <property type="entry name" value="HTH_ICLR"/>
    <property type="match status" value="1"/>
</dbReference>